<evidence type="ECO:0000313" key="10">
    <source>
        <dbReference type="Proteomes" id="UP000823750"/>
    </source>
</evidence>
<comment type="cofactor">
    <cofactor evidence="7">
        <name>Zn(2+)</name>
        <dbReference type="ChEBI" id="CHEBI:29105"/>
    </cofactor>
    <text evidence="7">Binds 1 zinc ion.</text>
</comment>
<protein>
    <submittedName>
        <fullName evidence="9">M3 family metallopeptidase</fullName>
    </submittedName>
</protein>
<comment type="similarity">
    <text evidence="1 7">Belongs to the peptidase M3 family.</text>
</comment>
<dbReference type="SUPFAM" id="SSF55486">
    <property type="entry name" value="Metalloproteases ('zincins'), catalytic domain"/>
    <property type="match status" value="1"/>
</dbReference>
<keyword evidence="5 7" id="KW-0862">Zinc</keyword>
<evidence type="ECO:0000313" key="9">
    <source>
        <dbReference type="EMBL" id="MBO8485153.1"/>
    </source>
</evidence>
<evidence type="ECO:0000256" key="4">
    <source>
        <dbReference type="ARBA" id="ARBA00022801"/>
    </source>
</evidence>
<dbReference type="InterPro" id="IPR045090">
    <property type="entry name" value="Pept_M3A_M3B"/>
</dbReference>
<comment type="caution">
    <text evidence="9">The sequence shown here is derived from an EMBL/GenBank/DDBJ whole genome shotgun (WGS) entry which is preliminary data.</text>
</comment>
<name>A0A9D9J123_9BACT</name>
<keyword evidence="2 7" id="KW-0645">Protease</keyword>
<sequence length="682" mass="77210">MENPLLKESPLKWGAPRFDMIRTEDYLPAFKAGIEEAKSEVEAIISDPAEPDFHNTVEALEYSGAALERVSSVFFNLLEAESDDMMQAVAEEVSPLLTGYSMYVSLNMPLFDRVRKVYEKKDSLGLDRDQMMLLENTYKSFVRNGALLDRQDRETYSRYAEEVSLLSLSFGNNVLKSTNSFFLHITGTKDLEGLPGYLVEAGRAAAEEKGLEGWVFSLDHPVYSPFMKFCRNRELRKKMYMAYNSRGIGGDTDNTGIVLKMAGLRRKMASMLGYRTYADYVLEENMARTTSAVEDFLSDLMAKTLPYARDEVSGISRYASEHGSGDDTLMPWDFPFWAERCKEAEYSINEELLKPYFRLEDCIDAVFFLAGRLYGLKFSETRDVPVYHEDVKVYEVTGDDGEHLALLYADFFPRKGKRGGAWMTEFRGQSIRDGVEYRPLVSIVTNFTKPAGNMPSLLTHDEFTTLLHEFGHALHGIMAQGRYPSLTGTSVARDFVELPSQIMENWAYEPGYLETFARDYRTGEPIPGDLVRRIVRAKNYLAGYFQVRQLQFGIVDMAWHTLEAPVEGKDAVSFEKEVLRPYSVLPDVQGTAVSPAFNHIFSGGYSAGYYSYKWAEVLEADAFSLFREKGIFDKGTALSFRKDILEKGGSEDPAVLYRNFRGHDPDPSALMEKLGLCGESKD</sequence>
<dbReference type="CDD" id="cd06456">
    <property type="entry name" value="M3A_DCP"/>
    <property type="match status" value="1"/>
</dbReference>
<evidence type="ECO:0000259" key="8">
    <source>
        <dbReference type="Pfam" id="PF01432"/>
    </source>
</evidence>
<dbReference type="InterPro" id="IPR024079">
    <property type="entry name" value="MetalloPept_cat_dom_sf"/>
</dbReference>
<dbReference type="GO" id="GO:0005829">
    <property type="term" value="C:cytosol"/>
    <property type="evidence" value="ECO:0007669"/>
    <property type="project" value="TreeGrafter"/>
</dbReference>
<dbReference type="Pfam" id="PF01432">
    <property type="entry name" value="Peptidase_M3"/>
    <property type="match status" value="1"/>
</dbReference>
<evidence type="ECO:0000256" key="5">
    <source>
        <dbReference type="ARBA" id="ARBA00022833"/>
    </source>
</evidence>
<dbReference type="InterPro" id="IPR024077">
    <property type="entry name" value="Neurolysin/TOP_dom2"/>
</dbReference>
<feature type="domain" description="Peptidase M3A/M3B catalytic" evidence="8">
    <location>
        <begin position="226"/>
        <end position="675"/>
    </location>
</feature>
<dbReference type="EMBL" id="JADILX010000033">
    <property type="protein sequence ID" value="MBO8485153.1"/>
    <property type="molecule type" value="Genomic_DNA"/>
</dbReference>
<evidence type="ECO:0000256" key="3">
    <source>
        <dbReference type="ARBA" id="ARBA00022723"/>
    </source>
</evidence>
<reference evidence="9" key="2">
    <citation type="journal article" date="2021" name="PeerJ">
        <title>Extensive microbial diversity within the chicken gut microbiome revealed by metagenomics and culture.</title>
        <authorList>
            <person name="Gilroy R."/>
            <person name="Ravi A."/>
            <person name="Getino M."/>
            <person name="Pursley I."/>
            <person name="Horton D.L."/>
            <person name="Alikhan N.F."/>
            <person name="Baker D."/>
            <person name="Gharbi K."/>
            <person name="Hall N."/>
            <person name="Watson M."/>
            <person name="Adriaenssens E.M."/>
            <person name="Foster-Nyarko E."/>
            <person name="Jarju S."/>
            <person name="Secka A."/>
            <person name="Antonio M."/>
            <person name="Oren A."/>
            <person name="Chaudhuri R.R."/>
            <person name="La Ragione R."/>
            <person name="Hildebrand F."/>
            <person name="Pallen M.J."/>
        </authorList>
    </citation>
    <scope>NUCLEOTIDE SEQUENCE</scope>
    <source>
        <strain evidence="9">B2-16538</strain>
    </source>
</reference>
<dbReference type="AlphaFoldDB" id="A0A9D9J123"/>
<dbReference type="GO" id="GO:0004180">
    <property type="term" value="F:carboxypeptidase activity"/>
    <property type="evidence" value="ECO:0007669"/>
    <property type="project" value="TreeGrafter"/>
</dbReference>
<dbReference type="Gene3D" id="1.10.1370.10">
    <property type="entry name" value="Neurolysin, domain 3"/>
    <property type="match status" value="1"/>
</dbReference>
<dbReference type="PANTHER" id="PTHR43660">
    <property type="entry name" value="DIPEPTIDYL CARBOXYPEPTIDASE"/>
    <property type="match status" value="1"/>
</dbReference>
<keyword evidence="6 7" id="KW-0482">Metalloprotease</keyword>
<accession>A0A9D9J123</accession>
<evidence type="ECO:0000256" key="6">
    <source>
        <dbReference type="ARBA" id="ARBA00023049"/>
    </source>
</evidence>
<dbReference type="GO" id="GO:0004222">
    <property type="term" value="F:metalloendopeptidase activity"/>
    <property type="evidence" value="ECO:0007669"/>
    <property type="project" value="InterPro"/>
</dbReference>
<dbReference type="InterPro" id="IPR001567">
    <property type="entry name" value="Pept_M3A_M3B_dom"/>
</dbReference>
<organism evidence="9 10">
    <name type="scientific">Candidatus Cryptobacteroides excrementavium</name>
    <dbReference type="NCBI Taxonomy" id="2840759"/>
    <lineage>
        <taxon>Bacteria</taxon>
        <taxon>Pseudomonadati</taxon>
        <taxon>Bacteroidota</taxon>
        <taxon>Bacteroidia</taxon>
        <taxon>Bacteroidales</taxon>
        <taxon>Candidatus Cryptobacteroides</taxon>
    </lineage>
</organism>
<proteinExistence type="inferred from homology"/>
<evidence type="ECO:0000256" key="1">
    <source>
        <dbReference type="ARBA" id="ARBA00006040"/>
    </source>
</evidence>
<evidence type="ECO:0000256" key="2">
    <source>
        <dbReference type="ARBA" id="ARBA00022670"/>
    </source>
</evidence>
<reference evidence="9" key="1">
    <citation type="submission" date="2020-10" db="EMBL/GenBank/DDBJ databases">
        <authorList>
            <person name="Gilroy R."/>
        </authorList>
    </citation>
    <scope>NUCLEOTIDE SEQUENCE</scope>
    <source>
        <strain evidence="9">B2-16538</strain>
    </source>
</reference>
<keyword evidence="4 7" id="KW-0378">Hydrolase</keyword>
<dbReference type="PANTHER" id="PTHR43660:SF1">
    <property type="entry name" value="DIPEPTIDYL CARBOXYPEPTIDASE"/>
    <property type="match status" value="1"/>
</dbReference>
<dbReference type="GO" id="GO:0046872">
    <property type="term" value="F:metal ion binding"/>
    <property type="evidence" value="ECO:0007669"/>
    <property type="project" value="UniProtKB-UniRule"/>
</dbReference>
<dbReference type="FunFam" id="3.40.390.10:FF:000009">
    <property type="entry name" value="Oligopeptidase A"/>
    <property type="match status" value="1"/>
</dbReference>
<evidence type="ECO:0000256" key="7">
    <source>
        <dbReference type="RuleBase" id="RU003435"/>
    </source>
</evidence>
<dbReference type="InterPro" id="IPR034005">
    <property type="entry name" value="M3A_DCP"/>
</dbReference>
<dbReference type="Gene3D" id="1.10.1370.40">
    <property type="match status" value="1"/>
</dbReference>
<gene>
    <name evidence="9" type="ORF">IAB78_01860</name>
</gene>
<keyword evidence="3 7" id="KW-0479">Metal-binding</keyword>
<dbReference type="Proteomes" id="UP000823750">
    <property type="component" value="Unassembled WGS sequence"/>
</dbReference>
<dbReference type="Gene3D" id="3.40.390.10">
    <property type="entry name" value="Collagenase (Catalytic Domain)"/>
    <property type="match status" value="1"/>
</dbReference>
<dbReference type="GO" id="GO:0006508">
    <property type="term" value="P:proteolysis"/>
    <property type="evidence" value="ECO:0007669"/>
    <property type="project" value="UniProtKB-KW"/>
</dbReference>